<comment type="caution">
    <text evidence="1">The sequence shown here is derived from an EMBL/GenBank/DDBJ whole genome shotgun (WGS) entry which is preliminary data.</text>
</comment>
<proteinExistence type="predicted"/>
<name>A0ABD5X547_9EURY</name>
<sequence>MQIVGYESAPVGDSTVATLLIARDGAIESVSLEPGTDIAYQLGERHCAGVVEDGVHEPCTAERAPYCDRHTSRWACARCTGDCNMPLPTCHEEHAVYLAAFAPATFKVGVTRSWRVETRLREQGADRAAHIRTVEDGNVARQIEADIATDISDRVRVQTKIEGIHHTVDDSAWTALLSRFDPIETFSFAYRLGLSERPVAETIATGTVRGTQGRVLVLSHEGTTYAVNLRNLVGYELTEGTTRRALQSSFAAFQ</sequence>
<dbReference type="EMBL" id="JBHSZQ010000020">
    <property type="protein sequence ID" value="MFC7126275.1"/>
    <property type="molecule type" value="Genomic_DNA"/>
</dbReference>
<dbReference type="InterPro" id="IPR021246">
    <property type="entry name" value="DUF2797"/>
</dbReference>
<reference evidence="1 2" key="1">
    <citation type="journal article" date="2014" name="Int. J. Syst. Evol. Microbiol.">
        <title>Complete genome sequence of Corynebacterium casei LMG S-19264T (=DSM 44701T), isolated from a smear-ripened cheese.</title>
        <authorList>
            <consortium name="US DOE Joint Genome Institute (JGI-PGF)"/>
            <person name="Walter F."/>
            <person name="Albersmeier A."/>
            <person name="Kalinowski J."/>
            <person name="Ruckert C."/>
        </authorList>
    </citation>
    <scope>NUCLEOTIDE SEQUENCE [LARGE SCALE GENOMIC DNA]</scope>
    <source>
        <strain evidence="1 2">CGMCC 4.7215</strain>
    </source>
</reference>
<dbReference type="Proteomes" id="UP001596414">
    <property type="component" value="Unassembled WGS sequence"/>
</dbReference>
<evidence type="ECO:0000313" key="2">
    <source>
        <dbReference type="Proteomes" id="UP001596414"/>
    </source>
</evidence>
<protein>
    <submittedName>
        <fullName evidence="1">DUF2797 domain-containing protein</fullName>
    </submittedName>
</protein>
<dbReference type="RefSeq" id="WP_267635828.1">
    <property type="nucleotide sequence ID" value="NZ_JAODIY010000001.1"/>
</dbReference>
<accession>A0ABD5X547</accession>
<dbReference type="AlphaFoldDB" id="A0ABD5X547"/>
<gene>
    <name evidence="1" type="ORF">ACFQJ7_09550</name>
</gene>
<dbReference type="Pfam" id="PF10977">
    <property type="entry name" value="DUF2797"/>
    <property type="match status" value="1"/>
</dbReference>
<evidence type="ECO:0000313" key="1">
    <source>
        <dbReference type="EMBL" id="MFC7126275.1"/>
    </source>
</evidence>
<organism evidence="1 2">
    <name type="scientific">Halovenus rubra</name>
    <dbReference type="NCBI Taxonomy" id="869890"/>
    <lineage>
        <taxon>Archaea</taxon>
        <taxon>Methanobacteriati</taxon>
        <taxon>Methanobacteriota</taxon>
        <taxon>Stenosarchaea group</taxon>
        <taxon>Halobacteria</taxon>
        <taxon>Halobacteriales</taxon>
        <taxon>Haloarculaceae</taxon>
        <taxon>Halovenus</taxon>
    </lineage>
</organism>